<dbReference type="InterPro" id="IPR014710">
    <property type="entry name" value="RmlC-like_jellyroll"/>
</dbReference>
<comment type="caution">
    <text evidence="3">The sequence shown here is derived from an EMBL/GenBank/DDBJ whole genome shotgun (WGS) entry which is preliminary data.</text>
</comment>
<protein>
    <submittedName>
        <fullName evidence="3">Cupin domain-containing protein</fullName>
    </submittedName>
</protein>
<sequence length="182" mass="20272">MQRKQFLLTTLAAMPAIALAKLASTGKSISQPFIVPAGENRSGKPMMKYMGAHPNDVVISRHDTNNQLSVFLFTGFGKVGTPLHIHYHQDEFFTVIEGKYKFVCGDMKGELNVGDTIFLPRNIPHQWLQISDQGKLIYAVNPAGELEDFFKEVNDLKMPTEDEINKLALKHGVRHIGPPLSA</sequence>
<dbReference type="OrthoDB" id="1423961at2"/>
<dbReference type="Gene3D" id="2.60.120.10">
    <property type="entry name" value="Jelly Rolls"/>
    <property type="match status" value="1"/>
</dbReference>
<accession>A0A3E1YDY8</accession>
<dbReference type="SUPFAM" id="SSF51182">
    <property type="entry name" value="RmlC-like cupins"/>
    <property type="match status" value="1"/>
</dbReference>
<organism evidence="3 4">
    <name type="scientific">Chitinophaga silvatica</name>
    <dbReference type="NCBI Taxonomy" id="2282649"/>
    <lineage>
        <taxon>Bacteria</taxon>
        <taxon>Pseudomonadati</taxon>
        <taxon>Bacteroidota</taxon>
        <taxon>Chitinophagia</taxon>
        <taxon>Chitinophagales</taxon>
        <taxon>Chitinophagaceae</taxon>
        <taxon>Chitinophaga</taxon>
    </lineage>
</organism>
<dbReference type="AlphaFoldDB" id="A0A3E1YDY8"/>
<dbReference type="Pfam" id="PF07883">
    <property type="entry name" value="Cupin_2"/>
    <property type="match status" value="1"/>
</dbReference>
<dbReference type="EMBL" id="QPMM01000002">
    <property type="protein sequence ID" value="RFS24752.1"/>
    <property type="molecule type" value="Genomic_DNA"/>
</dbReference>
<gene>
    <name evidence="3" type="ORF">DVR12_06020</name>
</gene>
<dbReference type="InterPro" id="IPR011051">
    <property type="entry name" value="RmlC_Cupin_sf"/>
</dbReference>
<keyword evidence="1" id="KW-0732">Signal</keyword>
<dbReference type="Proteomes" id="UP000260644">
    <property type="component" value="Unassembled WGS sequence"/>
</dbReference>
<evidence type="ECO:0000259" key="2">
    <source>
        <dbReference type="Pfam" id="PF07883"/>
    </source>
</evidence>
<evidence type="ECO:0000313" key="3">
    <source>
        <dbReference type="EMBL" id="RFS24752.1"/>
    </source>
</evidence>
<evidence type="ECO:0000313" key="4">
    <source>
        <dbReference type="Proteomes" id="UP000260644"/>
    </source>
</evidence>
<proteinExistence type="predicted"/>
<dbReference type="RefSeq" id="WP_116974632.1">
    <property type="nucleotide sequence ID" value="NZ_QPMM01000002.1"/>
</dbReference>
<reference evidence="3 4" key="1">
    <citation type="submission" date="2018-07" db="EMBL/GenBank/DDBJ databases">
        <title>Chitinophaga K2CV101002-2 sp. nov., isolated from a monsoon evergreen broad-leaved forest soil.</title>
        <authorList>
            <person name="Lv Y."/>
        </authorList>
    </citation>
    <scope>NUCLEOTIDE SEQUENCE [LARGE SCALE GENOMIC DNA]</scope>
    <source>
        <strain evidence="3 4">GDMCC 1.1288</strain>
    </source>
</reference>
<dbReference type="PANTHER" id="PTHR36440">
    <property type="entry name" value="PUTATIVE (AFU_ORTHOLOGUE AFUA_8G07350)-RELATED"/>
    <property type="match status" value="1"/>
</dbReference>
<dbReference type="InterPro" id="IPR013096">
    <property type="entry name" value="Cupin_2"/>
</dbReference>
<feature type="chain" id="PRO_5017633918" evidence="1">
    <location>
        <begin position="21"/>
        <end position="182"/>
    </location>
</feature>
<evidence type="ECO:0000256" key="1">
    <source>
        <dbReference type="SAM" id="SignalP"/>
    </source>
</evidence>
<feature type="signal peptide" evidence="1">
    <location>
        <begin position="1"/>
        <end position="20"/>
    </location>
</feature>
<dbReference type="PANTHER" id="PTHR36440:SF1">
    <property type="entry name" value="PUTATIVE (AFU_ORTHOLOGUE AFUA_8G07350)-RELATED"/>
    <property type="match status" value="1"/>
</dbReference>
<name>A0A3E1YDY8_9BACT</name>
<keyword evidence="4" id="KW-1185">Reference proteome</keyword>
<feature type="domain" description="Cupin type-2" evidence="2">
    <location>
        <begin position="80"/>
        <end position="133"/>
    </location>
</feature>
<dbReference type="InterPro" id="IPR053146">
    <property type="entry name" value="QDO-like"/>
</dbReference>